<gene>
    <name evidence="10" type="ORF">OUY18_05725</name>
</gene>
<dbReference type="Proteomes" id="UP001082703">
    <property type="component" value="Unassembled WGS sequence"/>
</dbReference>
<comment type="caution">
    <text evidence="10">The sequence shown here is derived from an EMBL/GenBank/DDBJ whole genome shotgun (WGS) entry which is preliminary data.</text>
</comment>
<dbReference type="InterPro" id="IPR000515">
    <property type="entry name" value="MetI-like"/>
</dbReference>
<dbReference type="Pfam" id="PF00528">
    <property type="entry name" value="BPD_transp_1"/>
    <property type="match status" value="2"/>
</dbReference>
<dbReference type="PROSITE" id="PS50928">
    <property type="entry name" value="ABC_TM1"/>
    <property type="match status" value="2"/>
</dbReference>
<evidence type="ECO:0000256" key="3">
    <source>
        <dbReference type="ARBA" id="ARBA00022475"/>
    </source>
</evidence>
<evidence type="ECO:0000259" key="9">
    <source>
        <dbReference type="PROSITE" id="PS50928"/>
    </source>
</evidence>
<feature type="transmembrane region" description="Helical" evidence="8">
    <location>
        <begin position="101"/>
        <end position="121"/>
    </location>
</feature>
<feature type="domain" description="ABC transmembrane type-1" evidence="9">
    <location>
        <begin position="65"/>
        <end position="270"/>
    </location>
</feature>
<dbReference type="PANTHER" id="PTHR43357:SF3">
    <property type="entry name" value="FE(3+)-TRANSPORT SYSTEM PERMEASE PROTEIN FBPB 2"/>
    <property type="match status" value="1"/>
</dbReference>
<keyword evidence="3" id="KW-1003">Cell membrane</keyword>
<protein>
    <submittedName>
        <fullName evidence="10">Iron ABC transporter permease</fullName>
    </submittedName>
</protein>
<feature type="transmembrane region" description="Helical" evidence="8">
    <location>
        <begin position="145"/>
        <end position="167"/>
    </location>
</feature>
<name>A0ABT4BUJ3_9FIRM</name>
<evidence type="ECO:0000256" key="2">
    <source>
        <dbReference type="ARBA" id="ARBA00022448"/>
    </source>
</evidence>
<dbReference type="SUPFAM" id="SSF161098">
    <property type="entry name" value="MetI-like"/>
    <property type="match status" value="2"/>
</dbReference>
<accession>A0ABT4BUJ3</accession>
<feature type="transmembrane region" description="Helical" evidence="8">
    <location>
        <begin position="357"/>
        <end position="379"/>
    </location>
</feature>
<feature type="transmembrane region" description="Helical" evidence="8">
    <location>
        <begin position="416"/>
        <end position="432"/>
    </location>
</feature>
<organism evidence="10 11">
    <name type="scientific">Caproiciproducens galactitolivorans</name>
    <dbReference type="NCBI Taxonomy" id="642589"/>
    <lineage>
        <taxon>Bacteria</taxon>
        <taxon>Bacillati</taxon>
        <taxon>Bacillota</taxon>
        <taxon>Clostridia</taxon>
        <taxon>Eubacteriales</taxon>
        <taxon>Acutalibacteraceae</taxon>
        <taxon>Caproiciproducens</taxon>
    </lineage>
</organism>
<proteinExistence type="inferred from homology"/>
<feature type="transmembrane region" description="Helical" evidence="8">
    <location>
        <begin position="294"/>
        <end position="320"/>
    </location>
</feature>
<comment type="subcellular location">
    <subcellularLocation>
        <location evidence="1">Cell inner membrane</location>
        <topology evidence="1">Multi-pass membrane protein</topology>
    </subcellularLocation>
    <subcellularLocation>
        <location evidence="8">Cell membrane</location>
        <topology evidence="8">Multi-pass membrane protein</topology>
    </subcellularLocation>
</comment>
<dbReference type="EMBL" id="JAPOHA010000004">
    <property type="protein sequence ID" value="MCY1713753.1"/>
    <property type="molecule type" value="Genomic_DNA"/>
</dbReference>
<evidence type="ECO:0000256" key="4">
    <source>
        <dbReference type="ARBA" id="ARBA00022519"/>
    </source>
</evidence>
<evidence type="ECO:0000256" key="1">
    <source>
        <dbReference type="ARBA" id="ARBA00004429"/>
    </source>
</evidence>
<dbReference type="RefSeq" id="WP_268057773.1">
    <property type="nucleotide sequence ID" value="NZ_JAPOHA010000004.1"/>
</dbReference>
<keyword evidence="5 8" id="KW-0812">Transmembrane</keyword>
<feature type="transmembrane region" description="Helical" evidence="8">
    <location>
        <begin position="69"/>
        <end position="89"/>
    </location>
</feature>
<evidence type="ECO:0000256" key="5">
    <source>
        <dbReference type="ARBA" id="ARBA00022692"/>
    </source>
</evidence>
<evidence type="ECO:0000256" key="6">
    <source>
        <dbReference type="ARBA" id="ARBA00022989"/>
    </source>
</evidence>
<keyword evidence="11" id="KW-1185">Reference proteome</keyword>
<feature type="transmembrane region" description="Helical" evidence="8">
    <location>
        <begin position="522"/>
        <end position="544"/>
    </location>
</feature>
<keyword evidence="7 8" id="KW-0472">Membrane</keyword>
<keyword evidence="6 8" id="KW-1133">Transmembrane helix</keyword>
<sequence>MTASRNRHFTIWTTLTLLIMAVFVVFLLYPLVLVLYKSVVSPTSGGFSLEYFRKFFGQKYYWGTLLNSFQVTICATLLSVLLGLPIAYFTRSTKIFGRGPLEIAIIISYLSPPFIGAYAWIQLLGRQGVITKIINAVFHVKFNGIYGFAGILLVFTLQSFPLIYIYISGALKNLDNSLNEAAESLGCTGIKRVVKIIMPLIMPTILASALLVFMRVFADFGTPMLIGEGYKTIPVLIYNQFISEVGSDDGFAAALSVIVIVVTTLIFLFQKLISSRNAYSMSALKPMQPQPAKGLKNILIHLFVYLVVILAILPQVVVIYTSFLKNNGGQVFTGGYSLQSYEAIFKEGQSSAIWNTYLFGLGAIVIIIVLGIFISYLTVRKKNVITNILDTVTMFPYIIPGSVLGISFLFAFSNPPFLLGGTAIIMIISFAIRRMPYTIRSSTAILGQISPSVEEAAVSLGCTEMQAFLKVTVPMMLPGVLSGAIMSWITAISELSSSIILYGNNTQTLTVAIYTAVVRGNFGNAAAYSTILTVTSILSLILFFKLSGSKEVSV</sequence>
<feature type="transmembrane region" description="Helical" evidence="8">
    <location>
        <begin position="251"/>
        <end position="273"/>
    </location>
</feature>
<evidence type="ECO:0000313" key="11">
    <source>
        <dbReference type="Proteomes" id="UP001082703"/>
    </source>
</evidence>
<feature type="transmembrane region" description="Helical" evidence="8">
    <location>
        <begin position="12"/>
        <end position="36"/>
    </location>
</feature>
<feature type="transmembrane region" description="Helical" evidence="8">
    <location>
        <begin position="391"/>
        <end position="410"/>
    </location>
</feature>
<keyword evidence="2 8" id="KW-0813">Transport</keyword>
<dbReference type="InterPro" id="IPR035906">
    <property type="entry name" value="MetI-like_sf"/>
</dbReference>
<dbReference type="PANTHER" id="PTHR43357">
    <property type="entry name" value="INNER MEMBRANE ABC TRANSPORTER PERMEASE PROTEIN YDCV"/>
    <property type="match status" value="1"/>
</dbReference>
<dbReference type="CDD" id="cd06261">
    <property type="entry name" value="TM_PBP2"/>
    <property type="match status" value="2"/>
</dbReference>
<evidence type="ECO:0000256" key="7">
    <source>
        <dbReference type="ARBA" id="ARBA00023136"/>
    </source>
</evidence>
<evidence type="ECO:0000256" key="8">
    <source>
        <dbReference type="RuleBase" id="RU363032"/>
    </source>
</evidence>
<feature type="transmembrane region" description="Helical" evidence="8">
    <location>
        <begin position="200"/>
        <end position="218"/>
    </location>
</feature>
<keyword evidence="4" id="KW-0997">Cell inner membrane</keyword>
<evidence type="ECO:0000313" key="10">
    <source>
        <dbReference type="EMBL" id="MCY1713753.1"/>
    </source>
</evidence>
<comment type="similarity">
    <text evidence="8">Belongs to the binding-protein-dependent transport system permease family.</text>
</comment>
<reference evidence="10 11" key="1">
    <citation type="submission" date="2022-11" db="EMBL/GenBank/DDBJ databases">
        <authorList>
            <person name="Caiyu Z."/>
        </authorList>
    </citation>
    <scope>NUCLEOTIDE SEQUENCE [LARGE SCALE GENOMIC DNA]</scope>
    <source>
        <strain evidence="10 11">YR-4</strain>
    </source>
</reference>
<feature type="domain" description="ABC transmembrane type-1" evidence="9">
    <location>
        <begin position="353"/>
        <end position="543"/>
    </location>
</feature>
<dbReference type="Gene3D" id="1.10.3720.10">
    <property type="entry name" value="MetI-like"/>
    <property type="match status" value="2"/>
</dbReference>